<evidence type="ECO:0000256" key="5">
    <source>
        <dbReference type="HAMAP-Rule" id="MF_00671"/>
    </source>
</evidence>
<feature type="domain" description="TolB N-terminal" evidence="6">
    <location>
        <begin position="66"/>
        <end position="168"/>
    </location>
</feature>
<dbReference type="InterPro" id="IPR007195">
    <property type="entry name" value="TolB_N"/>
</dbReference>
<evidence type="ECO:0000313" key="7">
    <source>
        <dbReference type="EMBL" id="EDQ34364.2"/>
    </source>
</evidence>
<dbReference type="InterPro" id="IPR011042">
    <property type="entry name" value="6-blade_b-propeller_TolB-like"/>
</dbReference>
<comment type="subcellular location">
    <subcellularLocation>
        <location evidence="1 5">Periplasm</location>
    </subcellularLocation>
</comment>
<dbReference type="SUPFAM" id="SSF69304">
    <property type="entry name" value="Tricorn protease N-terminal domain"/>
    <property type="match status" value="1"/>
</dbReference>
<dbReference type="HAMAP" id="MF_00671">
    <property type="entry name" value="TolB"/>
    <property type="match status" value="1"/>
</dbReference>
<dbReference type="HOGENOM" id="CLU_047123_0_0_5"/>
<organism evidence="7 8">
    <name type="scientific">Hoeflea phototrophica (strain DSM 17068 / NCIMB 14078 / DFL-43)</name>
    <dbReference type="NCBI Taxonomy" id="411684"/>
    <lineage>
        <taxon>Bacteria</taxon>
        <taxon>Pseudomonadati</taxon>
        <taxon>Pseudomonadota</taxon>
        <taxon>Alphaproteobacteria</taxon>
        <taxon>Hyphomicrobiales</taxon>
        <taxon>Rhizobiaceae</taxon>
        <taxon>Hoeflea</taxon>
    </lineage>
</organism>
<keyword evidence="5" id="KW-0131">Cell cycle</keyword>
<sequence>MVKKKADCQAGFAQNQSDAVRTMKTKLEMALKGCTMNLMNRLVLFPFAIVAALAFLASSPARAVVEIDINRANVEPLPIAITDFLSDDAIGAQISAVVAADLKRSGLFAPIAKGAFIERISNPDASPRFEDWRVINAQALVVGRVVRESDGRLRAEFRLWDTFASQQLTGEQFFTSPENWRRVAHIIADAIYERLTGEKGYFDSRVVFVSESGPKTDRQKQLAIMDQDGANVRMLTDASSIVLTPRFSPSRQEITYMSFEGGQPRVYLLQLETGQRELVGNFPGMTFSPRFSPDGQKVIMSLQQDGNANIYTMDLRSRATTRLTSTAAIDTSPSYSPDGTQIVFESDRGGRQQLYIMNADGSNQRRVSFGDGSYSTPVWSPRGDLIAFTKQSGGKFSIGVMRTDGSGERILTTGFHNEGPTWAPNGRVLMFFRQPAGAGGPQIYSIDLTGYNEQLVSTPTFASDPAWSPLLE</sequence>
<dbReference type="Gene3D" id="3.40.50.10070">
    <property type="entry name" value="TolB, N-terminal domain"/>
    <property type="match status" value="1"/>
</dbReference>
<proteinExistence type="inferred from homology"/>
<comment type="subunit">
    <text evidence="5">The Tol-Pal system is composed of five core proteins: the inner membrane proteins TolA, TolQ and TolR, the periplasmic protein TolB and the outer membrane protein Pal. They form a network linking the inner and outer membranes and the peptidoglycan layer.</text>
</comment>
<comment type="similarity">
    <text evidence="2 5">Belongs to the TolB family.</text>
</comment>
<evidence type="ECO:0000256" key="2">
    <source>
        <dbReference type="ARBA" id="ARBA00009820"/>
    </source>
</evidence>
<keyword evidence="5" id="KW-0132">Cell division</keyword>
<keyword evidence="8" id="KW-1185">Reference proteome</keyword>
<protein>
    <recommendedName>
        <fullName evidence="5">Tol-Pal system protein TolB</fullName>
    </recommendedName>
</protein>
<reference evidence="7 8" key="1">
    <citation type="submission" date="2007-10" db="EMBL/GenBank/DDBJ databases">
        <authorList>
            <person name="Wagner-Dobler I."/>
            <person name="Ferriera S."/>
            <person name="Johnson J."/>
            <person name="Kravitz S."/>
            <person name="Beeson K."/>
            <person name="Sutton G."/>
            <person name="Rogers Y.-H."/>
            <person name="Friedman R."/>
            <person name="Frazier M."/>
            <person name="Venter J.C."/>
        </authorList>
    </citation>
    <scope>NUCLEOTIDE SEQUENCE [LARGE SCALE GENOMIC DNA]</scope>
    <source>
        <strain evidence="7 8">DFL-43</strain>
    </source>
</reference>
<dbReference type="InterPro" id="IPR014167">
    <property type="entry name" value="Tol-Pal_TolB"/>
</dbReference>
<dbReference type="SUPFAM" id="SSF52964">
    <property type="entry name" value="TolB, N-terminal domain"/>
    <property type="match status" value="1"/>
</dbReference>
<dbReference type="Pfam" id="PF07676">
    <property type="entry name" value="PD40"/>
    <property type="match status" value="4"/>
</dbReference>
<evidence type="ECO:0000313" key="8">
    <source>
        <dbReference type="Proteomes" id="UP000004291"/>
    </source>
</evidence>
<comment type="caution">
    <text evidence="7">The sequence shown here is derived from an EMBL/GenBank/DDBJ whole genome shotgun (WGS) entry which is preliminary data.</text>
</comment>
<gene>
    <name evidence="5" type="primary">tolB</name>
    <name evidence="7" type="ORF">HPDFL43_15242</name>
</gene>
<dbReference type="PANTHER" id="PTHR36842:SF1">
    <property type="entry name" value="PROTEIN TOLB"/>
    <property type="match status" value="1"/>
</dbReference>
<dbReference type="eggNOG" id="COG0823">
    <property type="taxonomic scope" value="Bacteria"/>
</dbReference>
<dbReference type="InterPro" id="IPR011659">
    <property type="entry name" value="WD40"/>
</dbReference>
<dbReference type="GO" id="GO:0042597">
    <property type="term" value="C:periplasmic space"/>
    <property type="evidence" value="ECO:0007669"/>
    <property type="project" value="UniProtKB-SubCell"/>
</dbReference>
<dbReference type="STRING" id="411684.HPDFL43_15242"/>
<dbReference type="EMBL" id="ABIA03000004">
    <property type="protein sequence ID" value="EDQ34364.2"/>
    <property type="molecule type" value="Genomic_DNA"/>
</dbReference>
<dbReference type="Gene3D" id="2.120.10.30">
    <property type="entry name" value="TolB, C-terminal domain"/>
    <property type="match status" value="1"/>
</dbReference>
<name>A9D114_HOEPD</name>
<dbReference type="Proteomes" id="UP000004291">
    <property type="component" value="Chromosome"/>
</dbReference>
<evidence type="ECO:0000256" key="4">
    <source>
        <dbReference type="ARBA" id="ARBA00022764"/>
    </source>
</evidence>
<reference evidence="7 8" key="2">
    <citation type="submission" date="2012-06" db="EMBL/GenBank/DDBJ databases">
        <authorList>
            <person name="Fiebig A."/>
        </authorList>
    </citation>
    <scope>NUCLEOTIDE SEQUENCE [LARGE SCALE GENOMIC DNA]</scope>
    <source>
        <strain evidence="7 8">DFL-43</strain>
    </source>
</reference>
<evidence type="ECO:0000259" key="6">
    <source>
        <dbReference type="Pfam" id="PF04052"/>
    </source>
</evidence>
<evidence type="ECO:0000256" key="1">
    <source>
        <dbReference type="ARBA" id="ARBA00004418"/>
    </source>
</evidence>
<keyword evidence="3 5" id="KW-0732">Signal</keyword>
<dbReference type="PANTHER" id="PTHR36842">
    <property type="entry name" value="PROTEIN TOLB HOMOLOG"/>
    <property type="match status" value="1"/>
</dbReference>
<dbReference type="NCBIfam" id="TIGR02800">
    <property type="entry name" value="propeller_TolB"/>
    <property type="match status" value="1"/>
</dbReference>
<comment type="function">
    <text evidence="5">Part of the Tol-Pal system, which plays a role in outer membrane invagination during cell division and is important for maintaining outer membrane integrity.</text>
</comment>
<dbReference type="GO" id="GO:0051301">
    <property type="term" value="P:cell division"/>
    <property type="evidence" value="ECO:0007669"/>
    <property type="project" value="UniProtKB-UniRule"/>
</dbReference>
<dbReference type="AlphaFoldDB" id="A9D114"/>
<accession>A9D114</accession>
<keyword evidence="4 5" id="KW-0574">Periplasm</keyword>
<dbReference type="GO" id="GO:0017038">
    <property type="term" value="P:protein import"/>
    <property type="evidence" value="ECO:0007669"/>
    <property type="project" value="InterPro"/>
</dbReference>
<evidence type="ECO:0000256" key="3">
    <source>
        <dbReference type="ARBA" id="ARBA00022729"/>
    </source>
</evidence>
<dbReference type="Pfam" id="PF04052">
    <property type="entry name" value="TolB_N"/>
    <property type="match status" value="1"/>
</dbReference>